<dbReference type="Pfam" id="PF08907">
    <property type="entry name" value="DUF1853"/>
    <property type="match status" value="1"/>
</dbReference>
<feature type="non-terminal residue" evidence="1">
    <location>
        <position position="245"/>
    </location>
</feature>
<gene>
    <name evidence="1" type="ORF">C1SCF055_LOCUS27774</name>
</gene>
<dbReference type="InterPro" id="IPR015003">
    <property type="entry name" value="DUF1853"/>
</dbReference>
<dbReference type="Proteomes" id="UP001152797">
    <property type="component" value="Unassembled WGS sequence"/>
</dbReference>
<evidence type="ECO:0000313" key="2">
    <source>
        <dbReference type="EMBL" id="CAL4789069.1"/>
    </source>
</evidence>
<dbReference type="EMBL" id="CAMXCT030002999">
    <property type="protein sequence ID" value="CAL4789069.1"/>
    <property type="molecule type" value="Genomic_DNA"/>
</dbReference>
<dbReference type="OrthoDB" id="435145at2759"/>
<feature type="non-terminal residue" evidence="1">
    <location>
        <position position="1"/>
    </location>
</feature>
<reference evidence="2 3" key="2">
    <citation type="submission" date="2024-05" db="EMBL/GenBank/DDBJ databases">
        <authorList>
            <person name="Chen Y."/>
            <person name="Shah S."/>
            <person name="Dougan E. K."/>
            <person name="Thang M."/>
            <person name="Chan C."/>
        </authorList>
    </citation>
    <scope>NUCLEOTIDE SEQUENCE [LARGE SCALE GENOMIC DNA]</scope>
</reference>
<accession>A0A9P1D374</accession>
<dbReference type="EMBL" id="CAMXCT020002999">
    <property type="protein sequence ID" value="CAL1155132.1"/>
    <property type="molecule type" value="Genomic_DNA"/>
</dbReference>
<proteinExistence type="predicted"/>
<dbReference type="GO" id="GO:0004527">
    <property type="term" value="F:exonuclease activity"/>
    <property type="evidence" value="ECO:0007669"/>
    <property type="project" value="UniProtKB-KW"/>
</dbReference>
<reference evidence="1" key="1">
    <citation type="submission" date="2022-10" db="EMBL/GenBank/DDBJ databases">
        <authorList>
            <person name="Chen Y."/>
            <person name="Dougan E. K."/>
            <person name="Chan C."/>
            <person name="Rhodes N."/>
            <person name="Thang M."/>
        </authorList>
    </citation>
    <scope>NUCLEOTIDE SEQUENCE</scope>
</reference>
<keyword evidence="2" id="KW-0378">Hydrolase</keyword>
<evidence type="ECO:0000313" key="3">
    <source>
        <dbReference type="Proteomes" id="UP001152797"/>
    </source>
</evidence>
<keyword evidence="2" id="KW-0269">Exonuclease</keyword>
<protein>
    <submittedName>
        <fullName evidence="2">3'-5' exonuclease domain-containing protein</fullName>
    </submittedName>
</protein>
<name>A0A9P1D374_9DINO</name>
<keyword evidence="2" id="KW-0540">Nuclease</keyword>
<keyword evidence="3" id="KW-1185">Reference proteome</keyword>
<organism evidence="1">
    <name type="scientific">Cladocopium goreaui</name>
    <dbReference type="NCBI Taxonomy" id="2562237"/>
    <lineage>
        <taxon>Eukaryota</taxon>
        <taxon>Sar</taxon>
        <taxon>Alveolata</taxon>
        <taxon>Dinophyceae</taxon>
        <taxon>Suessiales</taxon>
        <taxon>Symbiodiniaceae</taxon>
        <taxon>Cladocopium</taxon>
    </lineage>
</organism>
<sequence>MEGMFGTLQQQVVRDLLWVMVSPHLLQETSHKLPLWSDQRGADLARSSREWLKELDDNPSPLHEWLLAQDDFHRIGHYFASLVEFWLRHCPALKSQKVLARQRVDVVTEAPSEDLCDEGEGQDLSGEVVRNQLKFLAKLQGDEALHVEAAIHFSLARGAREVDVVASRFAGGFLHESLCWRILEARIRTRTAAEPVVASMLRDWLGASPSSHFLLRGCIFYQAKLVLPCRHPDTGRLAAHGPSDL</sequence>
<comment type="caution">
    <text evidence="1">The sequence shown here is derived from an EMBL/GenBank/DDBJ whole genome shotgun (WGS) entry which is preliminary data.</text>
</comment>
<dbReference type="EMBL" id="CAMXCT010002999">
    <property type="protein sequence ID" value="CAI4001757.1"/>
    <property type="molecule type" value="Genomic_DNA"/>
</dbReference>
<dbReference type="AlphaFoldDB" id="A0A9P1D374"/>
<evidence type="ECO:0000313" key="1">
    <source>
        <dbReference type="EMBL" id="CAI4001757.1"/>
    </source>
</evidence>